<keyword evidence="3" id="KW-0902">Two-component regulatory system</keyword>
<evidence type="ECO:0000256" key="6">
    <source>
        <dbReference type="ARBA" id="ARBA00023163"/>
    </source>
</evidence>
<evidence type="ECO:0000256" key="5">
    <source>
        <dbReference type="ARBA" id="ARBA00023125"/>
    </source>
</evidence>
<feature type="DNA-binding region" description="OmpR/PhoB-type" evidence="8">
    <location>
        <begin position="132"/>
        <end position="231"/>
    </location>
</feature>
<dbReference type="Gene3D" id="6.10.250.690">
    <property type="match status" value="1"/>
</dbReference>
<dbReference type="KEGG" id="cheb:HH215_12465"/>
<evidence type="ECO:0000259" key="10">
    <source>
        <dbReference type="PROSITE" id="PS51755"/>
    </source>
</evidence>
<evidence type="ECO:0000256" key="7">
    <source>
        <dbReference type="PROSITE-ProRule" id="PRU00169"/>
    </source>
</evidence>
<keyword evidence="6" id="KW-0804">Transcription</keyword>
<evidence type="ECO:0000256" key="4">
    <source>
        <dbReference type="ARBA" id="ARBA00023015"/>
    </source>
</evidence>
<feature type="domain" description="OmpR/PhoB-type" evidence="10">
    <location>
        <begin position="132"/>
        <end position="231"/>
    </location>
</feature>
<dbReference type="GO" id="GO:0000156">
    <property type="term" value="F:phosphorelay response regulator activity"/>
    <property type="evidence" value="ECO:0007669"/>
    <property type="project" value="TreeGrafter"/>
</dbReference>
<dbReference type="Gene3D" id="3.40.50.2300">
    <property type="match status" value="1"/>
</dbReference>
<dbReference type="InterPro" id="IPR011006">
    <property type="entry name" value="CheY-like_superfamily"/>
</dbReference>
<evidence type="ECO:0000313" key="12">
    <source>
        <dbReference type="Proteomes" id="UP000502248"/>
    </source>
</evidence>
<dbReference type="PROSITE" id="PS50110">
    <property type="entry name" value="RESPONSE_REGULATORY"/>
    <property type="match status" value="1"/>
</dbReference>
<evidence type="ECO:0000256" key="1">
    <source>
        <dbReference type="ARBA" id="ARBA00004496"/>
    </source>
</evidence>
<keyword evidence="12" id="KW-1185">Reference proteome</keyword>
<dbReference type="PANTHER" id="PTHR48111:SF1">
    <property type="entry name" value="TWO-COMPONENT RESPONSE REGULATOR ORR33"/>
    <property type="match status" value="1"/>
</dbReference>
<dbReference type="InterPro" id="IPR001867">
    <property type="entry name" value="OmpR/PhoB-type_DNA-bd"/>
</dbReference>
<dbReference type="SUPFAM" id="SSF52172">
    <property type="entry name" value="CheY-like"/>
    <property type="match status" value="1"/>
</dbReference>
<evidence type="ECO:0000256" key="8">
    <source>
        <dbReference type="PROSITE-ProRule" id="PRU01091"/>
    </source>
</evidence>
<dbReference type="FunFam" id="3.40.50.2300:FF:000001">
    <property type="entry name" value="DNA-binding response regulator PhoB"/>
    <property type="match status" value="1"/>
</dbReference>
<dbReference type="AlphaFoldDB" id="A0A7Z2ZLJ6"/>
<dbReference type="Pfam" id="PF00072">
    <property type="entry name" value="Response_reg"/>
    <property type="match status" value="1"/>
</dbReference>
<dbReference type="InterPro" id="IPR001789">
    <property type="entry name" value="Sig_transdc_resp-reg_receiver"/>
</dbReference>
<keyword evidence="5 8" id="KW-0238">DNA-binding</keyword>
<feature type="domain" description="Response regulatory" evidence="9">
    <location>
        <begin position="5"/>
        <end position="118"/>
    </location>
</feature>
<dbReference type="GO" id="GO:0006355">
    <property type="term" value="P:regulation of DNA-templated transcription"/>
    <property type="evidence" value="ECO:0007669"/>
    <property type="project" value="InterPro"/>
</dbReference>
<name>A0A7Z2ZLJ6_9BACL</name>
<dbReference type="Proteomes" id="UP000502248">
    <property type="component" value="Chromosome"/>
</dbReference>
<organism evidence="11 12">
    <name type="scientific">Cohnella herbarum</name>
    <dbReference type="NCBI Taxonomy" id="2728023"/>
    <lineage>
        <taxon>Bacteria</taxon>
        <taxon>Bacillati</taxon>
        <taxon>Bacillota</taxon>
        <taxon>Bacilli</taxon>
        <taxon>Bacillales</taxon>
        <taxon>Paenibacillaceae</taxon>
        <taxon>Cohnella</taxon>
    </lineage>
</organism>
<dbReference type="PROSITE" id="PS51755">
    <property type="entry name" value="OMPR_PHOB"/>
    <property type="match status" value="1"/>
</dbReference>
<dbReference type="Pfam" id="PF00486">
    <property type="entry name" value="Trans_reg_C"/>
    <property type="match status" value="1"/>
</dbReference>
<reference evidence="11 12" key="1">
    <citation type="submission" date="2020-04" db="EMBL/GenBank/DDBJ databases">
        <title>Genome sequencing of novel species.</title>
        <authorList>
            <person name="Heo J."/>
            <person name="Kim S.-J."/>
            <person name="Kim J.-S."/>
            <person name="Hong S.-B."/>
            <person name="Kwon S.-W."/>
        </authorList>
    </citation>
    <scope>NUCLEOTIDE SEQUENCE [LARGE SCALE GENOMIC DNA]</scope>
    <source>
        <strain evidence="11 12">MFER-1</strain>
    </source>
</reference>
<keyword evidence="2 7" id="KW-0597">Phosphoprotein</keyword>
<dbReference type="CDD" id="cd17574">
    <property type="entry name" value="REC_OmpR"/>
    <property type="match status" value="1"/>
</dbReference>
<dbReference type="Gene3D" id="1.10.10.10">
    <property type="entry name" value="Winged helix-like DNA-binding domain superfamily/Winged helix DNA-binding domain"/>
    <property type="match status" value="1"/>
</dbReference>
<dbReference type="GO" id="GO:0005829">
    <property type="term" value="C:cytosol"/>
    <property type="evidence" value="ECO:0007669"/>
    <property type="project" value="TreeGrafter"/>
</dbReference>
<dbReference type="SMART" id="SM00862">
    <property type="entry name" value="Trans_reg_C"/>
    <property type="match status" value="1"/>
</dbReference>
<sequence length="241" mass="27489">MRDKVILVVDDDPDIQSLVTAFLVHEGYFVRNALHAAQALELLATEEPDLIILDIQMPDMDGISLCNNIRKQYHRPILFVTGTPQSEDKVKALQAGGDDYIRKPFDPVELILRIKSNLRWSTLLDSSEDAKKRSLEFPGLSIDLERMTVKVNNRPVQLLAKDIQLLIVMAKQPNQVFHSEQLYRQAWDNEANYSKDTVKVHISNLRKKIEPNPAVPRYIITVARLGYRFNPYGSVESSSYG</sequence>
<evidence type="ECO:0000313" key="11">
    <source>
        <dbReference type="EMBL" id="QJD83915.1"/>
    </source>
</evidence>
<dbReference type="GO" id="GO:0032993">
    <property type="term" value="C:protein-DNA complex"/>
    <property type="evidence" value="ECO:0007669"/>
    <property type="project" value="TreeGrafter"/>
</dbReference>
<dbReference type="GO" id="GO:0000976">
    <property type="term" value="F:transcription cis-regulatory region binding"/>
    <property type="evidence" value="ECO:0007669"/>
    <property type="project" value="TreeGrafter"/>
</dbReference>
<dbReference type="PANTHER" id="PTHR48111">
    <property type="entry name" value="REGULATOR OF RPOS"/>
    <property type="match status" value="1"/>
</dbReference>
<dbReference type="InterPro" id="IPR036388">
    <property type="entry name" value="WH-like_DNA-bd_sf"/>
</dbReference>
<dbReference type="FunFam" id="1.10.10.10:FF:000018">
    <property type="entry name" value="DNA-binding response regulator ResD"/>
    <property type="match status" value="1"/>
</dbReference>
<keyword evidence="4" id="KW-0805">Transcription regulation</keyword>
<comment type="subcellular location">
    <subcellularLocation>
        <location evidence="1">Cytoplasm</location>
    </subcellularLocation>
</comment>
<dbReference type="SMART" id="SM00448">
    <property type="entry name" value="REC"/>
    <property type="match status" value="1"/>
</dbReference>
<feature type="modified residue" description="4-aspartylphosphate" evidence="7">
    <location>
        <position position="54"/>
    </location>
</feature>
<evidence type="ECO:0000256" key="2">
    <source>
        <dbReference type="ARBA" id="ARBA00022553"/>
    </source>
</evidence>
<dbReference type="RefSeq" id="WP_169280202.1">
    <property type="nucleotide sequence ID" value="NZ_CP051680.1"/>
</dbReference>
<dbReference type="EMBL" id="CP051680">
    <property type="protein sequence ID" value="QJD83915.1"/>
    <property type="molecule type" value="Genomic_DNA"/>
</dbReference>
<evidence type="ECO:0000259" key="9">
    <source>
        <dbReference type="PROSITE" id="PS50110"/>
    </source>
</evidence>
<gene>
    <name evidence="11" type="ORF">HH215_12465</name>
</gene>
<accession>A0A7Z2ZLJ6</accession>
<evidence type="ECO:0000256" key="3">
    <source>
        <dbReference type="ARBA" id="ARBA00023012"/>
    </source>
</evidence>
<dbReference type="CDD" id="cd00383">
    <property type="entry name" value="trans_reg_C"/>
    <property type="match status" value="1"/>
</dbReference>
<proteinExistence type="predicted"/>
<dbReference type="InterPro" id="IPR039420">
    <property type="entry name" value="WalR-like"/>
</dbReference>
<protein>
    <submittedName>
        <fullName evidence="11">Response regulator transcription factor</fullName>
    </submittedName>
</protein>